<dbReference type="AlphaFoldDB" id="A0A9Q3CB81"/>
<feature type="chain" id="PRO_5040339349" evidence="2">
    <location>
        <begin position="20"/>
        <end position="104"/>
    </location>
</feature>
<protein>
    <submittedName>
        <fullName evidence="3">Uncharacterized protein</fullName>
    </submittedName>
</protein>
<evidence type="ECO:0000256" key="2">
    <source>
        <dbReference type="SAM" id="SignalP"/>
    </source>
</evidence>
<gene>
    <name evidence="3" type="ORF">O181_020318</name>
</gene>
<evidence type="ECO:0000256" key="1">
    <source>
        <dbReference type="SAM" id="MobiDB-lite"/>
    </source>
</evidence>
<proteinExistence type="predicted"/>
<name>A0A9Q3CB81_9BASI</name>
<feature type="region of interest" description="Disordered" evidence="1">
    <location>
        <begin position="58"/>
        <end position="104"/>
    </location>
</feature>
<keyword evidence="4" id="KW-1185">Reference proteome</keyword>
<keyword evidence="2" id="KW-0732">Signal</keyword>
<reference evidence="3" key="1">
    <citation type="submission" date="2021-03" db="EMBL/GenBank/DDBJ databases">
        <title>Draft genome sequence of rust myrtle Austropuccinia psidii MF-1, a brazilian biotype.</title>
        <authorList>
            <person name="Quecine M.C."/>
            <person name="Pachon D.M.R."/>
            <person name="Bonatelli M.L."/>
            <person name="Correr F.H."/>
            <person name="Franceschini L.M."/>
            <person name="Leite T.F."/>
            <person name="Margarido G.R.A."/>
            <person name="Almeida C.A."/>
            <person name="Ferrarezi J.A."/>
            <person name="Labate C.A."/>
        </authorList>
    </citation>
    <scope>NUCLEOTIDE SEQUENCE</scope>
    <source>
        <strain evidence="3">MF-1</strain>
    </source>
</reference>
<evidence type="ECO:0000313" key="3">
    <source>
        <dbReference type="EMBL" id="MBW0480603.1"/>
    </source>
</evidence>
<organism evidence="3 4">
    <name type="scientific">Austropuccinia psidii MF-1</name>
    <dbReference type="NCBI Taxonomy" id="1389203"/>
    <lineage>
        <taxon>Eukaryota</taxon>
        <taxon>Fungi</taxon>
        <taxon>Dikarya</taxon>
        <taxon>Basidiomycota</taxon>
        <taxon>Pucciniomycotina</taxon>
        <taxon>Pucciniomycetes</taxon>
        <taxon>Pucciniales</taxon>
        <taxon>Sphaerophragmiaceae</taxon>
        <taxon>Austropuccinia</taxon>
    </lineage>
</organism>
<comment type="caution">
    <text evidence="3">The sequence shown here is derived from an EMBL/GenBank/DDBJ whole genome shotgun (WGS) entry which is preliminary data.</text>
</comment>
<evidence type="ECO:0000313" key="4">
    <source>
        <dbReference type="Proteomes" id="UP000765509"/>
    </source>
</evidence>
<feature type="compositionally biased region" description="Basic and acidic residues" evidence="1">
    <location>
        <begin position="68"/>
        <end position="96"/>
    </location>
</feature>
<accession>A0A9Q3CB81</accession>
<dbReference type="Proteomes" id="UP000765509">
    <property type="component" value="Unassembled WGS sequence"/>
</dbReference>
<sequence length="104" mass="11765">MRCWASLIFTFTLVSVSLAGSRVTDPDEISKALAAAEENLSQSVEVKSHAAEYRARIWRESMPANQPRRAEESERADTALENAKKSQHDFQERKNEFYPSTSDS</sequence>
<dbReference type="EMBL" id="AVOT02006033">
    <property type="protein sequence ID" value="MBW0480603.1"/>
    <property type="molecule type" value="Genomic_DNA"/>
</dbReference>
<feature type="signal peptide" evidence="2">
    <location>
        <begin position="1"/>
        <end position="19"/>
    </location>
</feature>